<proteinExistence type="predicted"/>
<evidence type="ECO:0000256" key="1">
    <source>
        <dbReference type="SAM" id="MobiDB-lite"/>
    </source>
</evidence>
<sequence length="37" mass="4205">MPAHSPARGRGVVPSSGRRHQWRIGRNPLQCENRRAL</sequence>
<gene>
    <name evidence="2" type="ORF">I596_2826</name>
</gene>
<evidence type="ECO:0000313" key="3">
    <source>
        <dbReference type="Proteomes" id="UP000076830"/>
    </source>
</evidence>
<name>A0A160DWZ8_9GAMM</name>
<dbReference type="AlphaFoldDB" id="A0A160DWZ8"/>
<protein>
    <submittedName>
        <fullName evidence="2">Uncharacterized protein</fullName>
    </submittedName>
</protein>
<dbReference type="STRING" id="1300342.I596_2826"/>
<dbReference type="Proteomes" id="UP000076830">
    <property type="component" value="Chromosome"/>
</dbReference>
<feature type="region of interest" description="Disordered" evidence="1">
    <location>
        <begin position="1"/>
        <end position="37"/>
    </location>
</feature>
<dbReference type="EMBL" id="CP015249">
    <property type="protein sequence ID" value="ANB18820.1"/>
    <property type="molecule type" value="Genomic_DNA"/>
</dbReference>
<organism evidence="2 3">
    <name type="scientific">Dokdonella koreensis DS-123</name>
    <dbReference type="NCBI Taxonomy" id="1300342"/>
    <lineage>
        <taxon>Bacteria</taxon>
        <taxon>Pseudomonadati</taxon>
        <taxon>Pseudomonadota</taxon>
        <taxon>Gammaproteobacteria</taxon>
        <taxon>Lysobacterales</taxon>
        <taxon>Rhodanobacteraceae</taxon>
        <taxon>Dokdonella</taxon>
    </lineage>
</organism>
<keyword evidence="3" id="KW-1185">Reference proteome</keyword>
<reference evidence="2 3" key="1">
    <citation type="submission" date="2016-04" db="EMBL/GenBank/DDBJ databases">
        <title>Complete genome sequence of Dokdonella koreensis DS-123T.</title>
        <authorList>
            <person name="Kim J.F."/>
            <person name="Lee H."/>
            <person name="Kwak M.-J."/>
        </authorList>
    </citation>
    <scope>NUCLEOTIDE SEQUENCE [LARGE SCALE GENOMIC DNA]</scope>
    <source>
        <strain evidence="2 3">DS-123</strain>
    </source>
</reference>
<accession>A0A160DWZ8</accession>
<evidence type="ECO:0000313" key="2">
    <source>
        <dbReference type="EMBL" id="ANB18820.1"/>
    </source>
</evidence>
<dbReference type="KEGG" id="dko:I596_2826"/>